<dbReference type="GO" id="GO:0000110">
    <property type="term" value="C:nucleotide-excision repair factor 1 complex"/>
    <property type="evidence" value="ECO:0007669"/>
    <property type="project" value="TreeGrafter"/>
</dbReference>
<evidence type="ECO:0000256" key="4">
    <source>
        <dbReference type="ARBA" id="ARBA00023125"/>
    </source>
</evidence>
<dbReference type="InParanoid" id="A0A067PUJ0"/>
<keyword evidence="3" id="KW-0227">DNA damage</keyword>
<comment type="similarity">
    <text evidence="2">Belongs to the ERCC1/RAD10/SWI10 family.</text>
</comment>
<dbReference type="Proteomes" id="UP000027265">
    <property type="component" value="Unassembled WGS sequence"/>
</dbReference>
<keyword evidence="6" id="KW-0539">Nucleus</keyword>
<dbReference type="OrthoDB" id="10262814at2759"/>
<feature type="non-terminal residue" evidence="8">
    <location>
        <position position="1"/>
    </location>
</feature>
<name>A0A067PUJ0_9AGAM</name>
<dbReference type="CDD" id="cd22325">
    <property type="entry name" value="ERCC1_C-like"/>
    <property type="match status" value="1"/>
</dbReference>
<reference evidence="9" key="1">
    <citation type="journal article" date="2014" name="Proc. Natl. Acad. Sci. U.S.A.">
        <title>Extensive sampling of basidiomycete genomes demonstrates inadequacy of the white-rot/brown-rot paradigm for wood decay fungi.</title>
        <authorList>
            <person name="Riley R."/>
            <person name="Salamov A.A."/>
            <person name="Brown D.W."/>
            <person name="Nagy L.G."/>
            <person name="Floudas D."/>
            <person name="Held B.W."/>
            <person name="Levasseur A."/>
            <person name="Lombard V."/>
            <person name="Morin E."/>
            <person name="Otillar R."/>
            <person name="Lindquist E.A."/>
            <person name="Sun H."/>
            <person name="LaButti K.M."/>
            <person name="Schmutz J."/>
            <person name="Jabbour D."/>
            <person name="Luo H."/>
            <person name="Baker S.E."/>
            <person name="Pisabarro A.G."/>
            <person name="Walton J.D."/>
            <person name="Blanchette R.A."/>
            <person name="Henrissat B."/>
            <person name="Martin F."/>
            <person name="Cullen D."/>
            <person name="Hibbett D.S."/>
            <person name="Grigoriev I.V."/>
        </authorList>
    </citation>
    <scope>NUCLEOTIDE SEQUENCE [LARGE SCALE GENOMIC DNA]</scope>
    <source>
        <strain evidence="9">MUCL 33604</strain>
    </source>
</reference>
<protein>
    <recommendedName>
        <fullName evidence="7">ERCC1-like central domain-containing protein</fullName>
    </recommendedName>
</protein>
<dbReference type="AlphaFoldDB" id="A0A067PUJ0"/>
<dbReference type="InterPro" id="IPR011335">
    <property type="entry name" value="Restrct_endonuc-II-like"/>
</dbReference>
<dbReference type="SUPFAM" id="SSF52980">
    <property type="entry name" value="Restriction endonuclease-like"/>
    <property type="match status" value="1"/>
</dbReference>
<feature type="non-terminal residue" evidence="8">
    <location>
        <position position="208"/>
    </location>
</feature>
<dbReference type="Gene3D" id="1.10.150.20">
    <property type="entry name" value="5' to 3' exonuclease, C-terminal subdomain"/>
    <property type="match status" value="1"/>
</dbReference>
<dbReference type="FunFam" id="3.40.50.10130:FF:000001">
    <property type="entry name" value="DNA excision repair protein ERCC-1"/>
    <property type="match status" value="1"/>
</dbReference>
<evidence type="ECO:0000256" key="3">
    <source>
        <dbReference type="ARBA" id="ARBA00022763"/>
    </source>
</evidence>
<dbReference type="GO" id="GO:0006312">
    <property type="term" value="P:mitotic recombination"/>
    <property type="evidence" value="ECO:0007669"/>
    <property type="project" value="TreeGrafter"/>
</dbReference>
<dbReference type="NCBIfam" id="TIGR00597">
    <property type="entry name" value="rad10"/>
    <property type="match status" value="1"/>
</dbReference>
<dbReference type="FunCoup" id="A0A067PUJ0">
    <property type="interactions" value="71"/>
</dbReference>
<evidence type="ECO:0000259" key="7">
    <source>
        <dbReference type="Pfam" id="PF03834"/>
    </source>
</evidence>
<dbReference type="Pfam" id="PF14520">
    <property type="entry name" value="HHH_5"/>
    <property type="match status" value="1"/>
</dbReference>
<dbReference type="InterPro" id="IPR004579">
    <property type="entry name" value="ERCC1/RAD10/SWI10"/>
</dbReference>
<dbReference type="GO" id="GO:0003684">
    <property type="term" value="F:damaged DNA binding"/>
    <property type="evidence" value="ECO:0007669"/>
    <property type="project" value="InterPro"/>
</dbReference>
<organism evidence="8 9">
    <name type="scientific">Jaapia argillacea MUCL 33604</name>
    <dbReference type="NCBI Taxonomy" id="933084"/>
    <lineage>
        <taxon>Eukaryota</taxon>
        <taxon>Fungi</taxon>
        <taxon>Dikarya</taxon>
        <taxon>Basidiomycota</taxon>
        <taxon>Agaricomycotina</taxon>
        <taxon>Agaricomycetes</taxon>
        <taxon>Agaricomycetidae</taxon>
        <taxon>Jaapiales</taxon>
        <taxon>Jaapiaceae</taxon>
        <taxon>Jaapia</taxon>
    </lineage>
</organism>
<comment type="subcellular location">
    <subcellularLocation>
        <location evidence="1">Nucleus</location>
    </subcellularLocation>
</comment>
<dbReference type="GO" id="GO:0070914">
    <property type="term" value="P:UV-damage excision repair"/>
    <property type="evidence" value="ECO:0007669"/>
    <property type="project" value="TreeGrafter"/>
</dbReference>
<dbReference type="InterPro" id="IPR010994">
    <property type="entry name" value="RuvA_2-like"/>
</dbReference>
<evidence type="ECO:0000313" key="9">
    <source>
        <dbReference type="Proteomes" id="UP000027265"/>
    </source>
</evidence>
<keyword evidence="5" id="KW-0234">DNA repair</keyword>
<dbReference type="Pfam" id="PF03834">
    <property type="entry name" value="Rad10"/>
    <property type="match status" value="1"/>
</dbReference>
<evidence type="ECO:0000313" key="8">
    <source>
        <dbReference type="EMBL" id="KDQ57530.1"/>
    </source>
</evidence>
<evidence type="ECO:0000256" key="1">
    <source>
        <dbReference type="ARBA" id="ARBA00004123"/>
    </source>
</evidence>
<evidence type="ECO:0000256" key="2">
    <source>
        <dbReference type="ARBA" id="ARBA00008283"/>
    </source>
</evidence>
<dbReference type="GO" id="GO:0003697">
    <property type="term" value="F:single-stranded DNA binding"/>
    <property type="evidence" value="ECO:0007669"/>
    <property type="project" value="TreeGrafter"/>
</dbReference>
<dbReference type="InterPro" id="IPR047260">
    <property type="entry name" value="ERCC1-like_central_dom"/>
</dbReference>
<dbReference type="EMBL" id="KL197719">
    <property type="protein sequence ID" value="KDQ57530.1"/>
    <property type="molecule type" value="Genomic_DNA"/>
</dbReference>
<keyword evidence="9" id="KW-1185">Reference proteome</keyword>
<dbReference type="PANTHER" id="PTHR12749:SF0">
    <property type="entry name" value="DNA EXCISION REPAIR PROTEIN ERCC-1"/>
    <property type="match status" value="1"/>
</dbReference>
<dbReference type="STRING" id="933084.A0A067PUJ0"/>
<dbReference type="SUPFAM" id="SSF47781">
    <property type="entry name" value="RuvA domain 2-like"/>
    <property type="match status" value="1"/>
</dbReference>
<evidence type="ECO:0000256" key="5">
    <source>
        <dbReference type="ARBA" id="ARBA00023204"/>
    </source>
</evidence>
<keyword evidence="4" id="KW-0238">DNA-binding</keyword>
<dbReference type="GO" id="GO:0006302">
    <property type="term" value="P:double-strand break repair"/>
    <property type="evidence" value="ECO:0007669"/>
    <property type="project" value="UniProtKB-ARBA"/>
</dbReference>
<gene>
    <name evidence="8" type="ORF">JAAARDRAFT_113032</name>
</gene>
<evidence type="ECO:0000256" key="6">
    <source>
        <dbReference type="ARBA" id="ARBA00023242"/>
    </source>
</evidence>
<sequence>PPVVVPGTGNNILVNPCQRLNPILDCIKNVGKEFGEIVPDFQVGRTTGVLFLRQYHRLHPEYIHQRIEKLGHMYNLRILLLMCDVSEHQEPIRELTKTCLINNITIIVAWTADEAGAYLATFKQFEHKPPDLIKERTEKDYLSLLRASLTTISKVNKTDVETLRTAVGSFADISRHSTESLQNLPGFGQVKVKRMKDAFEKPFRNNST</sequence>
<accession>A0A067PUJ0</accession>
<dbReference type="Gene3D" id="3.40.50.10130">
    <property type="match status" value="1"/>
</dbReference>
<dbReference type="HOGENOM" id="CLU_041616_3_0_1"/>
<feature type="domain" description="ERCC1-like central" evidence="7">
    <location>
        <begin position="11"/>
        <end position="123"/>
    </location>
</feature>
<dbReference type="GO" id="GO:0070522">
    <property type="term" value="C:ERCC4-ERCC1 complex"/>
    <property type="evidence" value="ECO:0007669"/>
    <property type="project" value="TreeGrafter"/>
</dbReference>
<proteinExistence type="inferred from homology"/>
<dbReference type="PANTHER" id="PTHR12749">
    <property type="entry name" value="EXCISION REPAIR CROSS-COMPLEMENTING 1 ERCC1"/>
    <property type="match status" value="1"/>
</dbReference>